<dbReference type="EMBL" id="AZGQ01000006">
    <property type="protein sequence ID" value="ETA83431.1"/>
    <property type="molecule type" value="Genomic_DNA"/>
</dbReference>
<name>V7IBR0_EIKCO</name>
<protein>
    <submittedName>
        <fullName evidence="2">Uncharacterized protein</fullName>
    </submittedName>
</protein>
<evidence type="ECO:0000313" key="3">
    <source>
        <dbReference type="EMBL" id="ETA83431.1"/>
    </source>
</evidence>
<keyword evidence="1" id="KW-1133">Transmembrane helix</keyword>
<sequence length="170" mass="20365">MVFGNWIFFLTFILVFFIIYCIYYTSYYRKTYIIKIGFILIGVIFFGMYYIYCRYLDPQKIAYYCIDKQCISIIHFYKNFSINSPEYAKVYEGKILFRFQTKINNNAEFLMEDDISISKKLSDHKFIIYGSFPVMNGNIDSIEIKEATGYIDRSGTDYIASRDLKFRDLY</sequence>
<feature type="transmembrane region" description="Helical" evidence="1">
    <location>
        <begin position="32"/>
        <end position="52"/>
    </location>
</feature>
<reference evidence="2 4" key="1">
    <citation type="submission" date="2013-11" db="EMBL/GenBank/DDBJ databases">
        <title>The Genome Sequence of Eikenella corrodens CC92I.</title>
        <authorList>
            <consortium name="The Broad Institute Genomics Platform"/>
            <person name="Earl A."/>
            <person name="Allen-Vercoe E."/>
            <person name="Daigneault M."/>
            <person name="Young S.K."/>
            <person name="Zeng Q."/>
            <person name="Gargeya S."/>
            <person name="Fitzgerald M."/>
            <person name="Abouelleil A."/>
            <person name="Alvarado L."/>
            <person name="Chapman S.B."/>
            <person name="Gainer-Dewar J."/>
            <person name="Goldberg J."/>
            <person name="Griggs A."/>
            <person name="Gujja S."/>
            <person name="Hansen M."/>
            <person name="Howarth C."/>
            <person name="Imamovic A."/>
            <person name="Ireland A."/>
            <person name="Larimer J."/>
            <person name="McCowan C."/>
            <person name="Murphy C."/>
            <person name="Pearson M."/>
            <person name="Poon T.W."/>
            <person name="Priest M."/>
            <person name="Roberts A."/>
            <person name="Saif S."/>
            <person name="Shea T."/>
            <person name="Sykes S."/>
            <person name="Wortman J."/>
            <person name="Nusbaum C."/>
            <person name="Birren B."/>
        </authorList>
    </citation>
    <scope>NUCLEOTIDE SEQUENCE [LARGE SCALE GENOMIC DNA]</scope>
    <source>
        <strain evidence="2 4">CC92I</strain>
    </source>
</reference>
<evidence type="ECO:0000313" key="2">
    <source>
        <dbReference type="EMBL" id="ETA82731.1"/>
    </source>
</evidence>
<keyword evidence="4" id="KW-1185">Reference proteome</keyword>
<dbReference type="AlphaFoldDB" id="V7IBR0"/>
<dbReference type="Proteomes" id="UP000018554">
    <property type="component" value="Unassembled WGS sequence"/>
</dbReference>
<keyword evidence="1" id="KW-0812">Transmembrane</keyword>
<evidence type="ECO:0000313" key="4">
    <source>
        <dbReference type="Proteomes" id="UP000018554"/>
    </source>
</evidence>
<evidence type="ECO:0000256" key="1">
    <source>
        <dbReference type="SAM" id="Phobius"/>
    </source>
</evidence>
<gene>
    <name evidence="3" type="ORF">HMPREF1177_01347</name>
    <name evidence="2" type="ORF">HMPREF1177_02113</name>
</gene>
<accession>V7IBR0</accession>
<dbReference type="EMBL" id="AZGQ01000014">
    <property type="protein sequence ID" value="ETA82731.1"/>
    <property type="molecule type" value="Genomic_DNA"/>
</dbReference>
<feature type="transmembrane region" description="Helical" evidence="1">
    <location>
        <begin position="6"/>
        <end position="25"/>
    </location>
</feature>
<dbReference type="HOGENOM" id="CLU_1530933_0_0_4"/>
<keyword evidence="1" id="KW-0472">Membrane</keyword>
<organism evidence="2 4">
    <name type="scientific">Eikenella corrodens CC92I</name>
    <dbReference type="NCBI Taxonomy" id="1073362"/>
    <lineage>
        <taxon>Bacteria</taxon>
        <taxon>Pseudomonadati</taxon>
        <taxon>Pseudomonadota</taxon>
        <taxon>Betaproteobacteria</taxon>
        <taxon>Neisseriales</taxon>
        <taxon>Neisseriaceae</taxon>
        <taxon>Eikenella</taxon>
    </lineage>
</organism>
<proteinExistence type="predicted"/>
<comment type="caution">
    <text evidence="2">The sequence shown here is derived from an EMBL/GenBank/DDBJ whole genome shotgun (WGS) entry which is preliminary data.</text>
</comment>